<protein>
    <submittedName>
        <fullName evidence="2">Pyrophosphatase</fullName>
    </submittedName>
</protein>
<sequence>MHLRQWLRCGKIRGRGYRMAVDGRALIRSQGSLFGDGDRLIGLDEYQTFTTRTDRNDKAGADGLGFVLLGLFGEVGSLLSALKKKQRDKDAFAAYHDEVIEELGDALWYFANAALRAELSLSQIARSVPAKLEDWDYKGRSGASTFEDLQQSDAPFGGALAGDEVELRLLALAGKVGVLLADWSEGQIKKNRDRLSADLVEIFRALLMAADDAHVSLEQAARNNVVKTLGRWPDEQQWGPLFDDGFPDYEQLPRQMRVEFIERTVNGRTFVVQQWNGVNLGSPLTDNRHEPDDYRYHDVFHLAFAGILGWSPTMRALLRLKRKSRPEIDENEDGARANIIEEGISTWIFNHGLRQAEFRNATTLDYGLLKAVHELVRGYEVESRPLWQWECAILEGFRVFRELKKHRNGAVIIDLTKRTIEFEELT</sequence>
<feature type="domain" description="MazG C-terminal" evidence="1">
    <location>
        <begin position="240"/>
        <end position="425"/>
    </location>
</feature>
<evidence type="ECO:0000313" key="3">
    <source>
        <dbReference type="Proteomes" id="UP000281647"/>
    </source>
</evidence>
<reference evidence="2 3" key="1">
    <citation type="submission" date="2018-11" db="EMBL/GenBank/DDBJ databases">
        <title>Pseudaminobacter arsenicus sp. nov., an arsenic-resistant bacterium isolated from arsenic-rich aquifers.</title>
        <authorList>
            <person name="Mu Y."/>
        </authorList>
    </citation>
    <scope>NUCLEOTIDE SEQUENCE [LARGE SCALE GENOMIC DNA]</scope>
    <source>
        <strain evidence="2 3">CB3</strain>
    </source>
</reference>
<dbReference type="CDD" id="cd11541">
    <property type="entry name" value="NTP-PPase_u4"/>
    <property type="match status" value="1"/>
</dbReference>
<comment type="caution">
    <text evidence="2">The sequence shown here is derived from an EMBL/GenBank/DDBJ whole genome shotgun (WGS) entry which is preliminary data.</text>
</comment>
<dbReference type="SUPFAM" id="SSF101386">
    <property type="entry name" value="all-alpha NTP pyrophosphatases"/>
    <property type="match status" value="1"/>
</dbReference>
<dbReference type="OrthoDB" id="5953925at2"/>
<dbReference type="Pfam" id="PF18722">
    <property type="entry name" value="MazG_C"/>
    <property type="match status" value="1"/>
</dbReference>
<dbReference type="Proteomes" id="UP000281647">
    <property type="component" value="Unassembled WGS sequence"/>
</dbReference>
<dbReference type="InterPro" id="IPR011379">
    <property type="entry name" value="MazG-related_GP37"/>
</dbReference>
<evidence type="ECO:0000313" key="2">
    <source>
        <dbReference type="EMBL" id="RUM96783.1"/>
    </source>
</evidence>
<dbReference type="EMBL" id="RKST01000016">
    <property type="protein sequence ID" value="RUM96783.1"/>
    <property type="molecule type" value="Genomic_DNA"/>
</dbReference>
<dbReference type="AlphaFoldDB" id="A0A432V3J2"/>
<dbReference type="InterPro" id="IPR041407">
    <property type="entry name" value="MazG_C"/>
</dbReference>
<dbReference type="Gene3D" id="1.10.287.1080">
    <property type="entry name" value="MazG-like"/>
    <property type="match status" value="1"/>
</dbReference>
<name>A0A432V3J2_9HYPH</name>
<organism evidence="2 3">
    <name type="scientific">Borborobacter arsenicus</name>
    <dbReference type="NCBI Taxonomy" id="1851146"/>
    <lineage>
        <taxon>Bacteria</taxon>
        <taxon>Pseudomonadati</taxon>
        <taxon>Pseudomonadota</taxon>
        <taxon>Alphaproteobacteria</taxon>
        <taxon>Hyphomicrobiales</taxon>
        <taxon>Phyllobacteriaceae</taxon>
        <taxon>Borborobacter</taxon>
    </lineage>
</organism>
<accession>A0A432V3J2</accession>
<gene>
    <name evidence="2" type="ORF">EET67_16260</name>
</gene>
<evidence type="ECO:0000259" key="1">
    <source>
        <dbReference type="Pfam" id="PF18722"/>
    </source>
</evidence>
<proteinExistence type="predicted"/>
<keyword evidence="3" id="KW-1185">Reference proteome</keyword>